<dbReference type="EnsemblPlants" id="Pp3c19_14700V3.1">
    <property type="protein sequence ID" value="PAC:32938273.CDS.1"/>
    <property type="gene ID" value="Pp3c19_14700"/>
</dbReference>
<dbReference type="AlphaFoldDB" id="A0A2K1IYG4"/>
<evidence type="ECO:0000313" key="2">
    <source>
        <dbReference type="EnsemblPlants" id="PAC:32938273.CDS.1"/>
    </source>
</evidence>
<reference evidence="2" key="3">
    <citation type="submission" date="2020-12" db="UniProtKB">
        <authorList>
            <consortium name="EnsemblPlants"/>
        </authorList>
    </citation>
    <scope>IDENTIFICATION</scope>
</reference>
<organism evidence="1">
    <name type="scientific">Physcomitrium patens</name>
    <name type="common">Spreading-leaved earth moss</name>
    <name type="synonym">Physcomitrella patens</name>
    <dbReference type="NCBI Taxonomy" id="3218"/>
    <lineage>
        <taxon>Eukaryota</taxon>
        <taxon>Viridiplantae</taxon>
        <taxon>Streptophyta</taxon>
        <taxon>Embryophyta</taxon>
        <taxon>Bryophyta</taxon>
        <taxon>Bryophytina</taxon>
        <taxon>Bryopsida</taxon>
        <taxon>Funariidae</taxon>
        <taxon>Funariales</taxon>
        <taxon>Funariaceae</taxon>
        <taxon>Physcomitrium</taxon>
    </lineage>
</organism>
<sequence>MMTDLTFLHLHACDVSIEAQPRGYEYGLWGPSQWRHRDWNGSKVEVDRNGYHAKLRQVFTTSHFGKNCYETHSHSTNFNFALPCLSYSSPLLNPPMLEIQTMLRRYN</sequence>
<dbReference type="InParanoid" id="A0A2K1IYG4"/>
<evidence type="ECO:0000313" key="3">
    <source>
        <dbReference type="Proteomes" id="UP000006727"/>
    </source>
</evidence>
<accession>A0A2K1IYG4</accession>
<protein>
    <submittedName>
        <fullName evidence="1 2">Uncharacterized protein</fullName>
    </submittedName>
</protein>
<dbReference type="EMBL" id="ABEU02000019">
    <property type="protein sequence ID" value="PNR34317.1"/>
    <property type="molecule type" value="Genomic_DNA"/>
</dbReference>
<proteinExistence type="predicted"/>
<name>A0A2K1IYG4_PHYPA</name>
<reference evidence="1 3" key="1">
    <citation type="journal article" date="2008" name="Science">
        <title>The Physcomitrella genome reveals evolutionary insights into the conquest of land by plants.</title>
        <authorList>
            <person name="Rensing S."/>
            <person name="Lang D."/>
            <person name="Zimmer A."/>
            <person name="Terry A."/>
            <person name="Salamov A."/>
            <person name="Shapiro H."/>
            <person name="Nishiyama T."/>
            <person name="Perroud P.-F."/>
            <person name="Lindquist E."/>
            <person name="Kamisugi Y."/>
            <person name="Tanahashi T."/>
            <person name="Sakakibara K."/>
            <person name="Fujita T."/>
            <person name="Oishi K."/>
            <person name="Shin-I T."/>
            <person name="Kuroki Y."/>
            <person name="Toyoda A."/>
            <person name="Suzuki Y."/>
            <person name="Hashimoto A."/>
            <person name="Yamaguchi K."/>
            <person name="Sugano A."/>
            <person name="Kohara Y."/>
            <person name="Fujiyama A."/>
            <person name="Anterola A."/>
            <person name="Aoki S."/>
            <person name="Ashton N."/>
            <person name="Barbazuk W.B."/>
            <person name="Barker E."/>
            <person name="Bennetzen J."/>
            <person name="Bezanilla M."/>
            <person name="Blankenship R."/>
            <person name="Cho S.H."/>
            <person name="Dutcher S."/>
            <person name="Estelle M."/>
            <person name="Fawcett J.A."/>
            <person name="Gundlach H."/>
            <person name="Hanada K."/>
            <person name="Heyl A."/>
            <person name="Hicks K.A."/>
            <person name="Hugh J."/>
            <person name="Lohr M."/>
            <person name="Mayer K."/>
            <person name="Melkozernov A."/>
            <person name="Murata T."/>
            <person name="Nelson D."/>
            <person name="Pils B."/>
            <person name="Prigge M."/>
            <person name="Reiss B."/>
            <person name="Renner T."/>
            <person name="Rombauts S."/>
            <person name="Rushton P."/>
            <person name="Sanderfoot A."/>
            <person name="Schween G."/>
            <person name="Shiu S.-H."/>
            <person name="Stueber K."/>
            <person name="Theodoulou F.L."/>
            <person name="Tu H."/>
            <person name="Van de Peer Y."/>
            <person name="Verrier P.J."/>
            <person name="Waters E."/>
            <person name="Wood A."/>
            <person name="Yang L."/>
            <person name="Cove D."/>
            <person name="Cuming A."/>
            <person name="Hasebe M."/>
            <person name="Lucas S."/>
            <person name="Mishler D.B."/>
            <person name="Reski R."/>
            <person name="Grigoriev I."/>
            <person name="Quatrano R.S."/>
            <person name="Boore J.L."/>
        </authorList>
    </citation>
    <scope>NUCLEOTIDE SEQUENCE [LARGE SCALE GENOMIC DNA]</scope>
    <source>
        <strain evidence="2 3">cv. Gransden 2004</strain>
    </source>
</reference>
<dbReference type="Gramene" id="Pp3c19_14700V3.1">
    <property type="protein sequence ID" value="PAC:32938273.CDS.1"/>
    <property type="gene ID" value="Pp3c19_14700"/>
</dbReference>
<keyword evidence="3" id="KW-1185">Reference proteome</keyword>
<gene>
    <name evidence="1" type="ORF">PHYPA_024134</name>
</gene>
<dbReference type="PaxDb" id="3218-PP1S20_205V6.1"/>
<reference evidence="1 3" key="2">
    <citation type="journal article" date="2018" name="Plant J.">
        <title>The Physcomitrella patens chromosome-scale assembly reveals moss genome structure and evolution.</title>
        <authorList>
            <person name="Lang D."/>
            <person name="Ullrich K.K."/>
            <person name="Murat F."/>
            <person name="Fuchs J."/>
            <person name="Jenkins J."/>
            <person name="Haas F.B."/>
            <person name="Piednoel M."/>
            <person name="Gundlach H."/>
            <person name="Van Bel M."/>
            <person name="Meyberg R."/>
            <person name="Vives C."/>
            <person name="Morata J."/>
            <person name="Symeonidi A."/>
            <person name="Hiss M."/>
            <person name="Muchero W."/>
            <person name="Kamisugi Y."/>
            <person name="Saleh O."/>
            <person name="Blanc G."/>
            <person name="Decker E.L."/>
            <person name="van Gessel N."/>
            <person name="Grimwood J."/>
            <person name="Hayes R.D."/>
            <person name="Graham S.W."/>
            <person name="Gunter L.E."/>
            <person name="McDaniel S.F."/>
            <person name="Hoernstein S.N.W."/>
            <person name="Larsson A."/>
            <person name="Li F.W."/>
            <person name="Perroud P.F."/>
            <person name="Phillips J."/>
            <person name="Ranjan P."/>
            <person name="Rokshar D.S."/>
            <person name="Rothfels C.J."/>
            <person name="Schneider L."/>
            <person name="Shu S."/>
            <person name="Stevenson D.W."/>
            <person name="Thummler F."/>
            <person name="Tillich M."/>
            <person name="Villarreal Aguilar J.C."/>
            <person name="Widiez T."/>
            <person name="Wong G.K."/>
            <person name="Wymore A."/>
            <person name="Zhang Y."/>
            <person name="Zimmer A.D."/>
            <person name="Quatrano R.S."/>
            <person name="Mayer K.F.X."/>
            <person name="Goodstein D."/>
            <person name="Casacuberta J.M."/>
            <person name="Vandepoele K."/>
            <person name="Reski R."/>
            <person name="Cuming A.C."/>
            <person name="Tuskan G.A."/>
            <person name="Maumus F."/>
            <person name="Salse J."/>
            <person name="Schmutz J."/>
            <person name="Rensing S.A."/>
        </authorList>
    </citation>
    <scope>NUCLEOTIDE SEQUENCE [LARGE SCALE GENOMIC DNA]</scope>
    <source>
        <strain evidence="2 3">cv. Gransden 2004</strain>
    </source>
</reference>
<evidence type="ECO:0000313" key="1">
    <source>
        <dbReference type="EMBL" id="PNR34317.1"/>
    </source>
</evidence>
<dbReference type="Proteomes" id="UP000006727">
    <property type="component" value="Chromosome 19"/>
</dbReference>